<organism evidence="2 3">
    <name type="scientific">Gigaspora margarita</name>
    <dbReference type="NCBI Taxonomy" id="4874"/>
    <lineage>
        <taxon>Eukaryota</taxon>
        <taxon>Fungi</taxon>
        <taxon>Fungi incertae sedis</taxon>
        <taxon>Mucoromycota</taxon>
        <taxon>Glomeromycotina</taxon>
        <taxon>Glomeromycetes</taxon>
        <taxon>Diversisporales</taxon>
        <taxon>Gigasporaceae</taxon>
        <taxon>Gigaspora</taxon>
    </lineage>
</organism>
<sequence>HKMPCYTNTEPDSFNLDTLLSKHGDKARVVTCNKNAKNLKVLSNNFNSQQCTDKEGFHFFMIPKQPTITICFCKKYHTYFATKTLKTYSNLQTASSTPVDKPQKNSDHQSNPASNGQTQQKTHQNEEPKSKTSKPREKDAPKTSQSTTTGQFDWFTNFPITLEMKQYDKLSTNLAQQLFFFIKSYLKEFTLGQPIKTNDPNTSAKLNQNNEL</sequence>
<feature type="non-terminal residue" evidence="2">
    <location>
        <position position="1"/>
    </location>
</feature>
<feature type="compositionally biased region" description="Basic and acidic residues" evidence="1">
    <location>
        <begin position="123"/>
        <end position="141"/>
    </location>
</feature>
<evidence type="ECO:0000313" key="2">
    <source>
        <dbReference type="EMBL" id="CAG8848762.1"/>
    </source>
</evidence>
<feature type="compositionally biased region" description="Polar residues" evidence="1">
    <location>
        <begin position="108"/>
        <end position="122"/>
    </location>
</feature>
<comment type="caution">
    <text evidence="2">The sequence shown here is derived from an EMBL/GenBank/DDBJ whole genome shotgun (WGS) entry which is preliminary data.</text>
</comment>
<feature type="region of interest" description="Disordered" evidence="1">
    <location>
        <begin position="94"/>
        <end position="150"/>
    </location>
</feature>
<protein>
    <submittedName>
        <fullName evidence="2">1409_t:CDS:1</fullName>
    </submittedName>
</protein>
<proteinExistence type="predicted"/>
<evidence type="ECO:0000256" key="1">
    <source>
        <dbReference type="SAM" id="MobiDB-lite"/>
    </source>
</evidence>
<dbReference type="Proteomes" id="UP000789901">
    <property type="component" value="Unassembled WGS sequence"/>
</dbReference>
<reference evidence="2 3" key="1">
    <citation type="submission" date="2021-06" db="EMBL/GenBank/DDBJ databases">
        <authorList>
            <person name="Kallberg Y."/>
            <person name="Tangrot J."/>
            <person name="Rosling A."/>
        </authorList>
    </citation>
    <scope>NUCLEOTIDE SEQUENCE [LARGE SCALE GENOMIC DNA]</scope>
    <source>
        <strain evidence="2 3">120-4 pot B 10/14</strain>
    </source>
</reference>
<dbReference type="EMBL" id="CAJVQB010093330">
    <property type="protein sequence ID" value="CAG8848762.1"/>
    <property type="molecule type" value="Genomic_DNA"/>
</dbReference>
<name>A0ABN7X820_GIGMA</name>
<evidence type="ECO:0000313" key="3">
    <source>
        <dbReference type="Proteomes" id="UP000789901"/>
    </source>
</evidence>
<accession>A0ABN7X820</accession>
<feature type="compositionally biased region" description="Polar residues" evidence="1">
    <location>
        <begin position="195"/>
        <end position="212"/>
    </location>
</feature>
<keyword evidence="3" id="KW-1185">Reference proteome</keyword>
<gene>
    <name evidence="2" type="ORF">GMARGA_LOCUS39349</name>
</gene>
<feature type="region of interest" description="Disordered" evidence="1">
    <location>
        <begin position="193"/>
        <end position="212"/>
    </location>
</feature>